<dbReference type="InterPro" id="IPR009875">
    <property type="entry name" value="PilZ_domain"/>
</dbReference>
<accession>A0A9X3HVS6</accession>
<comment type="function">
    <text evidence="16">Catalytic subunit of cellulose synthase. It polymerizes uridine 5'-diphosphate glucose to cellulose.</text>
</comment>
<dbReference type="Pfam" id="PF07238">
    <property type="entry name" value="PilZ"/>
    <property type="match status" value="1"/>
</dbReference>
<comment type="catalytic activity">
    <reaction evidence="15 16">
        <text>[(1-&gt;4)-beta-D-glucosyl](n) + UDP-alpha-D-glucose = [(1-&gt;4)-beta-D-glucosyl](n+1) + UDP + H(+)</text>
        <dbReference type="Rhea" id="RHEA:19929"/>
        <dbReference type="Rhea" id="RHEA-COMP:10033"/>
        <dbReference type="Rhea" id="RHEA-COMP:10034"/>
        <dbReference type="ChEBI" id="CHEBI:15378"/>
        <dbReference type="ChEBI" id="CHEBI:18246"/>
        <dbReference type="ChEBI" id="CHEBI:58223"/>
        <dbReference type="ChEBI" id="CHEBI:58885"/>
        <dbReference type="EC" id="2.4.1.12"/>
    </reaction>
</comment>
<dbReference type="InterPro" id="IPR003919">
    <property type="entry name" value="Cell_synth_A"/>
</dbReference>
<feature type="transmembrane region" description="Helical" evidence="16">
    <location>
        <begin position="544"/>
        <end position="562"/>
    </location>
</feature>
<dbReference type="GO" id="GO:0035438">
    <property type="term" value="F:cyclic-di-GMP binding"/>
    <property type="evidence" value="ECO:0007669"/>
    <property type="project" value="InterPro"/>
</dbReference>
<evidence type="ECO:0000256" key="6">
    <source>
        <dbReference type="ARBA" id="ARBA00022475"/>
    </source>
</evidence>
<proteinExistence type="inferred from homology"/>
<dbReference type="InterPro" id="IPR050321">
    <property type="entry name" value="Glycosyltr_2/OpgH_subfam"/>
</dbReference>
<dbReference type="Gene3D" id="2.40.10.220">
    <property type="entry name" value="predicted glycosyltransferase like domains"/>
    <property type="match status" value="1"/>
</dbReference>
<feature type="transmembrane region" description="Helical" evidence="16">
    <location>
        <begin position="513"/>
        <end position="538"/>
    </location>
</feature>
<comment type="pathway">
    <text evidence="2 16">Glycan metabolism; bacterial cellulose biosynthesis.</text>
</comment>
<feature type="transmembrane region" description="Helical" evidence="16">
    <location>
        <begin position="145"/>
        <end position="162"/>
    </location>
</feature>
<evidence type="ECO:0000256" key="11">
    <source>
        <dbReference type="ARBA" id="ARBA00022692"/>
    </source>
</evidence>
<name>A0A9X3HVS6_9VIBR</name>
<dbReference type="EC" id="2.4.1.12" evidence="4 16"/>
<dbReference type="InterPro" id="IPR001173">
    <property type="entry name" value="Glyco_trans_2-like"/>
</dbReference>
<feature type="transmembrane region" description="Helical" evidence="16">
    <location>
        <begin position="661"/>
        <end position="681"/>
    </location>
</feature>
<keyword evidence="6 16" id="KW-1003">Cell membrane</keyword>
<dbReference type="Pfam" id="PF00535">
    <property type="entry name" value="Glycos_transf_2"/>
    <property type="match status" value="1"/>
</dbReference>
<evidence type="ECO:0000256" key="16">
    <source>
        <dbReference type="RuleBase" id="RU365020"/>
    </source>
</evidence>
<keyword evidence="11 16" id="KW-0812">Transmembrane</keyword>
<dbReference type="NCBIfam" id="NF008558">
    <property type="entry name" value="PRK11498.1"/>
    <property type="match status" value="1"/>
</dbReference>
<dbReference type="CDD" id="cd06421">
    <property type="entry name" value="CESA_CelA_like"/>
    <property type="match status" value="1"/>
</dbReference>
<dbReference type="PANTHER" id="PTHR43867:SF2">
    <property type="entry name" value="CELLULOSE SYNTHASE CATALYTIC SUBUNIT A [UDP-FORMING]"/>
    <property type="match status" value="1"/>
</dbReference>
<keyword evidence="13 16" id="KW-1133">Transmembrane helix</keyword>
<evidence type="ECO:0000256" key="5">
    <source>
        <dbReference type="ARBA" id="ARBA00018714"/>
    </source>
</evidence>
<keyword evidence="14 16" id="KW-0472">Membrane</keyword>
<keyword evidence="8 16" id="KW-0973">c-di-GMP</keyword>
<evidence type="ECO:0000259" key="17">
    <source>
        <dbReference type="Pfam" id="PF00535"/>
    </source>
</evidence>
<dbReference type="GO" id="GO:0016760">
    <property type="term" value="F:cellulose synthase (UDP-forming) activity"/>
    <property type="evidence" value="ECO:0007669"/>
    <property type="project" value="UniProtKB-EC"/>
</dbReference>
<comment type="cofactor">
    <cofactor evidence="16">
        <name>Mg(2+)</name>
        <dbReference type="ChEBI" id="CHEBI:18420"/>
    </cofactor>
</comment>
<evidence type="ECO:0000256" key="3">
    <source>
        <dbReference type="ARBA" id="ARBA00006739"/>
    </source>
</evidence>
<evidence type="ECO:0000256" key="13">
    <source>
        <dbReference type="ARBA" id="ARBA00022989"/>
    </source>
</evidence>
<evidence type="ECO:0000259" key="18">
    <source>
        <dbReference type="Pfam" id="PF07238"/>
    </source>
</evidence>
<dbReference type="PRINTS" id="PR01439">
    <property type="entry name" value="CELLSNTHASEA"/>
</dbReference>
<evidence type="ECO:0000313" key="20">
    <source>
        <dbReference type="Proteomes" id="UP001155587"/>
    </source>
</evidence>
<evidence type="ECO:0000256" key="8">
    <source>
        <dbReference type="ARBA" id="ARBA00022636"/>
    </source>
</evidence>
<feature type="domain" description="Glycosyltransferase 2-like" evidence="17">
    <location>
        <begin position="268"/>
        <end position="437"/>
    </location>
</feature>
<dbReference type="GO" id="GO:0005886">
    <property type="term" value="C:plasma membrane"/>
    <property type="evidence" value="ECO:0007669"/>
    <property type="project" value="UniProtKB-SubCell"/>
</dbReference>
<evidence type="ECO:0000256" key="9">
    <source>
        <dbReference type="ARBA" id="ARBA00022676"/>
    </source>
</evidence>
<sequence length="848" mass="96579">MIVAKTFVSPEVYRAFSESLQIPEYSLSTRHLFLFMLYLCSVAFLRRPLTRTTWAKTFPQVNFDRFKVSDNFRVCIQLLWLLCVKQNFVFGQWHFVTHLRVIGAGMHQCVSGLRYLTQAIISLLDSKLESMGSEKRANRVLPNPLLYGILFLLTLLCLTVPFSIPAQVVFVGTLAVIAFSIRGLKGRLPNLLLIILSLIASCRYIWWRYTSTINWDKDLDMILGLVLLIAETYSWMVLLLSYFQSIWPLNRKPVLLPSSTQTWPTIDLFIPTYNEELEVVRATVLAAKTIDWPKSKLNIVILDDGKRDDFQAFSEQVGVGYIRRPTNEHAKAGNLNYALAQTSGEFVAIFDCDHIPTRAFFQVTMGAFLKDEQLALVQTPHHFFSPDPFERNLSNFRKLPNEGNLFYGLIQDGNDMWDATFFCGSCAILRRKPLEEVGGVAVETVTEDAHTALKMHRLGYRSAYLKEPISAGLATDSLSAHIGQRIRWARGMAQIFRVDNPLLGRGLKWQQRLCYLNGMMHFLSGIPRLVFMVAPLAFLLLDAYIIYAPAIAIVLFVLPHIFHANVANSRIQGKYRHSFWGEVYETVLAWYIAIPTTVALIAPNKGSFNVTAKGGLIQSSFFDWNISKPIIALLLLNLLGMSVGVYRLFDHEFTETTTVLVNLFWTTYNLFVLGVALAVAAEEKQVRQTHRIDVDYPISFTTTGGHHYPAQLKDFSFGGLGFETHPEIKLMVGDKVHVALQRYGITESFLCEIKFCRNGTVGTQLMPMTLEKEKHFIQCTFARSDTWSQWQKSYDEDKPLESLKGMAFVSVIGFRKIVDYSPKVVQRAYFAMEKCIFILVSFRPKWTS</sequence>
<feature type="domain" description="PilZ" evidence="18">
    <location>
        <begin position="685"/>
        <end position="781"/>
    </location>
</feature>
<feature type="transmembrane region" description="Helical" evidence="16">
    <location>
        <begin position="630"/>
        <end position="649"/>
    </location>
</feature>
<dbReference type="InterPro" id="IPR029044">
    <property type="entry name" value="Nucleotide-diphossugar_trans"/>
</dbReference>
<dbReference type="Gene3D" id="3.90.550.10">
    <property type="entry name" value="Spore Coat Polysaccharide Biosynthesis Protein SpsA, Chain A"/>
    <property type="match status" value="1"/>
</dbReference>
<dbReference type="RefSeq" id="WP_265674043.1">
    <property type="nucleotide sequence ID" value="NZ_JAKRRY010000005.1"/>
</dbReference>
<dbReference type="SUPFAM" id="SSF141371">
    <property type="entry name" value="PilZ domain-like"/>
    <property type="match status" value="1"/>
</dbReference>
<evidence type="ECO:0000256" key="12">
    <source>
        <dbReference type="ARBA" id="ARBA00022916"/>
    </source>
</evidence>
<protein>
    <recommendedName>
        <fullName evidence="5 16">Cellulose synthase catalytic subunit [UDP-forming]</fullName>
        <ecNumber evidence="4 16">2.4.1.12</ecNumber>
    </recommendedName>
</protein>
<evidence type="ECO:0000256" key="1">
    <source>
        <dbReference type="ARBA" id="ARBA00004429"/>
    </source>
</evidence>
<dbReference type="GO" id="GO:0030244">
    <property type="term" value="P:cellulose biosynthetic process"/>
    <property type="evidence" value="ECO:0007669"/>
    <property type="project" value="UniProtKB-KW"/>
</dbReference>
<evidence type="ECO:0000256" key="2">
    <source>
        <dbReference type="ARBA" id="ARBA00005186"/>
    </source>
</evidence>
<feature type="transmembrane region" description="Helical" evidence="16">
    <location>
        <begin position="191"/>
        <end position="209"/>
    </location>
</feature>
<dbReference type="GO" id="GO:0006011">
    <property type="term" value="P:UDP-alpha-D-glucose metabolic process"/>
    <property type="evidence" value="ECO:0007669"/>
    <property type="project" value="InterPro"/>
</dbReference>
<feature type="transmembrane region" description="Helical" evidence="16">
    <location>
        <begin position="221"/>
        <end position="243"/>
    </location>
</feature>
<evidence type="ECO:0000313" key="19">
    <source>
        <dbReference type="EMBL" id="MCW8345636.1"/>
    </source>
</evidence>
<evidence type="ECO:0000256" key="14">
    <source>
        <dbReference type="ARBA" id="ARBA00023136"/>
    </source>
</evidence>
<organism evidence="19 20">
    <name type="scientific">Vibrio qingdaonensis</name>
    <dbReference type="NCBI Taxonomy" id="2829491"/>
    <lineage>
        <taxon>Bacteria</taxon>
        <taxon>Pseudomonadati</taxon>
        <taxon>Pseudomonadota</taxon>
        <taxon>Gammaproteobacteria</taxon>
        <taxon>Vibrionales</taxon>
        <taxon>Vibrionaceae</taxon>
        <taxon>Vibrio</taxon>
    </lineage>
</organism>
<dbReference type="NCBIfam" id="TIGR03030">
    <property type="entry name" value="CelA"/>
    <property type="match status" value="1"/>
</dbReference>
<keyword evidence="20" id="KW-1185">Reference proteome</keyword>
<feature type="transmembrane region" description="Helical" evidence="16">
    <location>
        <begin position="168"/>
        <end position="184"/>
    </location>
</feature>
<keyword evidence="9 16" id="KW-0328">Glycosyltransferase</keyword>
<dbReference type="EMBL" id="JAKRRY010000005">
    <property type="protein sequence ID" value="MCW8345636.1"/>
    <property type="molecule type" value="Genomic_DNA"/>
</dbReference>
<comment type="caution">
    <text evidence="19">The sequence shown here is derived from an EMBL/GenBank/DDBJ whole genome shotgun (WGS) entry which is preliminary data.</text>
</comment>
<keyword evidence="10 16" id="KW-0808">Transferase</keyword>
<evidence type="ECO:0000256" key="10">
    <source>
        <dbReference type="ARBA" id="ARBA00022679"/>
    </source>
</evidence>
<keyword evidence="7 16" id="KW-0997">Cell inner membrane</keyword>
<dbReference type="SUPFAM" id="SSF53448">
    <property type="entry name" value="Nucleotide-diphospho-sugar transferases"/>
    <property type="match status" value="1"/>
</dbReference>
<gene>
    <name evidence="19" type="primary">bcsA</name>
    <name evidence="19" type="ORF">MD535_06385</name>
</gene>
<feature type="transmembrane region" description="Helical" evidence="16">
    <location>
        <begin position="583"/>
        <end position="602"/>
    </location>
</feature>
<dbReference type="PANTHER" id="PTHR43867">
    <property type="entry name" value="CELLULOSE SYNTHASE CATALYTIC SUBUNIT A [UDP-FORMING]"/>
    <property type="match status" value="1"/>
</dbReference>
<dbReference type="Pfam" id="PF03552">
    <property type="entry name" value="Cellulose_synt"/>
    <property type="match status" value="1"/>
</dbReference>
<evidence type="ECO:0000256" key="4">
    <source>
        <dbReference type="ARBA" id="ARBA00012539"/>
    </source>
</evidence>
<comment type="similarity">
    <text evidence="3">Belongs to the glycosyltransferase 2 family.</text>
</comment>
<feature type="transmembrane region" description="Helical" evidence="16">
    <location>
        <begin position="27"/>
        <end position="45"/>
    </location>
</feature>
<evidence type="ECO:0000256" key="7">
    <source>
        <dbReference type="ARBA" id="ARBA00022519"/>
    </source>
</evidence>
<dbReference type="AlphaFoldDB" id="A0A9X3HVS6"/>
<comment type="subcellular location">
    <subcellularLocation>
        <location evidence="1">Cell inner membrane</location>
        <topology evidence="1">Multi-pass membrane protein</topology>
    </subcellularLocation>
</comment>
<evidence type="ECO:0000256" key="15">
    <source>
        <dbReference type="ARBA" id="ARBA00048682"/>
    </source>
</evidence>
<reference evidence="19" key="1">
    <citation type="submission" date="2022-02" db="EMBL/GenBank/DDBJ databases">
        <title>Vibrio sp. nov, a new bacterium isolated from seawater.</title>
        <authorList>
            <person name="Yuan Y."/>
        </authorList>
    </citation>
    <scope>NUCLEOTIDE SEQUENCE</scope>
    <source>
        <strain evidence="19">ZSDZ65</strain>
    </source>
</reference>
<dbReference type="Proteomes" id="UP001155587">
    <property type="component" value="Unassembled WGS sequence"/>
</dbReference>
<dbReference type="InterPro" id="IPR005150">
    <property type="entry name" value="Cellulose_synth"/>
</dbReference>
<keyword evidence="12 16" id="KW-0135">Cellulose biosynthesis</keyword>